<dbReference type="Pfam" id="PF19193">
    <property type="entry name" value="Tectonin"/>
    <property type="match status" value="1"/>
</dbReference>
<dbReference type="GO" id="GO:0032527">
    <property type="term" value="P:protein exit from endoplasmic reticulum"/>
    <property type="evidence" value="ECO:0007669"/>
    <property type="project" value="TreeGrafter"/>
</dbReference>
<gene>
    <name evidence="2" type="ORF">BEMITA_LOCUS1771</name>
</gene>
<dbReference type="InterPro" id="IPR006624">
    <property type="entry name" value="Beta-propeller_rpt_TECPR"/>
</dbReference>
<keyword evidence="3" id="KW-1185">Reference proteome</keyword>
<reference evidence="2" key="1">
    <citation type="submission" date="2021-12" db="EMBL/GenBank/DDBJ databases">
        <authorList>
            <person name="King R."/>
        </authorList>
    </citation>
    <scope>NUCLEOTIDE SEQUENCE</scope>
</reference>
<accession>A0A9P0A1T7</accession>
<dbReference type="KEGG" id="btab:109033187"/>
<name>A0A9P0A1T7_BEMTA</name>
<proteinExistence type="predicted"/>
<dbReference type="Proteomes" id="UP001152759">
    <property type="component" value="Chromosome 1"/>
</dbReference>
<dbReference type="InterPro" id="IPR015943">
    <property type="entry name" value="WD40/YVTN_repeat-like_dom_sf"/>
</dbReference>
<evidence type="ECO:0000313" key="3">
    <source>
        <dbReference type="Proteomes" id="UP001152759"/>
    </source>
</evidence>
<feature type="region of interest" description="Disordered" evidence="1">
    <location>
        <begin position="459"/>
        <end position="499"/>
    </location>
</feature>
<dbReference type="SUPFAM" id="SSF50978">
    <property type="entry name" value="WD40 repeat-like"/>
    <property type="match status" value="1"/>
</dbReference>
<dbReference type="PANTHER" id="PTHR23287">
    <property type="entry name" value="RUBY-EYE2-LIKE PROTEIN"/>
    <property type="match status" value="1"/>
</dbReference>
<dbReference type="SMART" id="SM00706">
    <property type="entry name" value="TECPR"/>
    <property type="match status" value="7"/>
</dbReference>
<sequence length="1209" mass="135503">MEESKELQLLQEWAPLTYITEQIKREVRIGFSSMKQHLTCIDFTDTHISVGSDCGVIYWCPRSGLKPRELRLQEFGIPITAIRIGIPSKECNWIATGDKLGSIHVFQISTKHSSEDRVYHIPKHHKAAVTTLEWSDSGDTLFSGDEIGIIKTCELLFNKTSLVGNKQMIDEQYKIIQLSFKAPNFLLASTLHRAVIIKNATRKDYSIQRIGKKARASLMPLGGILTGPDAEPLVLAARPRQKLWIADINGDVIKTLIFTNLSSEPFPEIKLINTAVNFTNSNDLTNVEFNRIEKFTNNFLVVSHHHGILILDTDSIAVTAALSGLHDIKNVAVFCDEIMFLEGNFNIVRLGWEPDPYQSQLSGKIDDHKLPVGEALIDISTRLKHGALSFVPILTATFQGAKKSSDQVSEADEASELPPIVSVDGVAPLCVDRSTVRCVQPHEFENIALAQKRIRRKKPIQRNRRMKVSSGVDSGSDSLSTTSAFSEFTSDSELSRQPSLTNMALEDIPKDEYYSGEPYIPADIKPDLRNLDAISADVSSKEKILEESLHLNDVILSFRKTDIRSNSEKDNENAKPSPEFEDALLLMNQSSNDDSKFLQTINSHHSDEHFLDLPSVTSCAERNSSCMSTPKHHDEDNHSILSEKSHLEDAAVSAFGGLLDWDQVKAPESLKWFCVSENFILAGGKKMNAYVCDRREKTISWKQLDFSTSQMFMSPKGSVIWKLDVNIAYELRNNDLFKCDWRTVSRNVTSVSLSDFIASYICDNQLYLQTASSFASSISSPAYYVPSPLQLAVVSCYKLFVWVLSEGNKVQRREGVSKECLTGNFWVDVVTPDTIQVKNITAGPNYSGWISSTYNNFYFTKDCSENVPTWFQLLLIEPLQSLRDPIFHMVDSTLWIAESDSQVVYHCDSAIEGEEWHQLCEGKWKLVSAGGIFVDCGSLWLCSESGRLYQTYPHSCSVMQEINPPNNLDILCLAASSEVLWLLLSSGEIFIREGISNDCFAGKSWKPLDMEQISRKVIFQHLSIGLDSVWAVSKAGEVFVAIGSPFSMSTAVFAPAWVHVESEIKMAKVFLGPELHMVWAVDAQKNVYVRDAIFPDFQIGLSWVLVPGIKAIHLSVSSIGVWAVSSNRQVFRRHGITQNNYIGDYWQRHTKSLSLISVSGDDRAWGLDRKNALVMRKTACFSLNDVSESKNSENLVEDLWEIIDTEILS</sequence>
<dbReference type="Gene3D" id="2.130.10.10">
    <property type="entry name" value="YVTN repeat-like/Quinoprotein amine dehydrogenase"/>
    <property type="match status" value="1"/>
</dbReference>
<dbReference type="GO" id="GO:0005737">
    <property type="term" value="C:cytoplasm"/>
    <property type="evidence" value="ECO:0007669"/>
    <property type="project" value="GOC"/>
</dbReference>
<protein>
    <recommendedName>
        <fullName evidence="4">Tectonin beta-propeller repeat-containing protein 2</fullName>
    </recommendedName>
</protein>
<evidence type="ECO:0000256" key="1">
    <source>
        <dbReference type="SAM" id="MobiDB-lite"/>
    </source>
</evidence>
<organism evidence="2 3">
    <name type="scientific">Bemisia tabaci</name>
    <name type="common">Sweetpotato whitefly</name>
    <name type="synonym">Aleurodes tabaci</name>
    <dbReference type="NCBI Taxonomy" id="7038"/>
    <lineage>
        <taxon>Eukaryota</taxon>
        <taxon>Metazoa</taxon>
        <taxon>Ecdysozoa</taxon>
        <taxon>Arthropoda</taxon>
        <taxon>Hexapoda</taxon>
        <taxon>Insecta</taxon>
        <taxon>Pterygota</taxon>
        <taxon>Neoptera</taxon>
        <taxon>Paraneoptera</taxon>
        <taxon>Hemiptera</taxon>
        <taxon>Sternorrhyncha</taxon>
        <taxon>Aleyrodoidea</taxon>
        <taxon>Aleyrodidae</taxon>
        <taxon>Aleyrodinae</taxon>
        <taxon>Bemisia</taxon>
    </lineage>
</organism>
<evidence type="ECO:0000313" key="2">
    <source>
        <dbReference type="EMBL" id="CAH0382200.1"/>
    </source>
</evidence>
<evidence type="ECO:0008006" key="4">
    <source>
        <dbReference type="Google" id="ProtNLM"/>
    </source>
</evidence>
<dbReference type="InterPro" id="IPR036322">
    <property type="entry name" value="WD40_repeat_dom_sf"/>
</dbReference>
<dbReference type="AlphaFoldDB" id="A0A9P0A1T7"/>
<feature type="compositionally biased region" description="Polar residues" evidence="1">
    <location>
        <begin position="484"/>
        <end position="499"/>
    </location>
</feature>
<dbReference type="PANTHER" id="PTHR23287:SF16">
    <property type="entry name" value="TECTONIN BETA-PROPELLER REPEAT-CONTAINING PROTEIN 2"/>
    <property type="match status" value="1"/>
</dbReference>
<dbReference type="EMBL" id="OU963862">
    <property type="protein sequence ID" value="CAH0382200.1"/>
    <property type="molecule type" value="Genomic_DNA"/>
</dbReference>
<feature type="compositionally biased region" description="Low complexity" evidence="1">
    <location>
        <begin position="468"/>
        <end position="483"/>
    </location>
</feature>